<keyword evidence="2" id="KW-1185">Reference proteome</keyword>
<evidence type="ECO:0000313" key="3">
    <source>
        <dbReference type="RefSeq" id="XP_014661535.1"/>
    </source>
</evidence>
<dbReference type="RefSeq" id="XP_014661535.1">
    <property type="nucleotide sequence ID" value="XM_014806049.1"/>
</dbReference>
<dbReference type="PROSITE" id="PS50297">
    <property type="entry name" value="ANK_REP_REGION"/>
    <property type="match status" value="1"/>
</dbReference>
<dbReference type="PANTHER" id="PTHR24192:SF3">
    <property type="entry name" value="ANKYRIN REPEAT DOMAIN 40"/>
    <property type="match status" value="1"/>
</dbReference>
<sequence length="318" mass="35118">MAVITGVKAVEEQLREASCIGNYETVQSLIYGGVDVNSQHDINGWTALHWAARRGHDTIVTFLVKHGADPTIKTKNGESVLQISNKETIRKLLGATDHEEQTEDHERNPLPFQPSYLQNPPFPYLTEMNPALSEEQIAPSHQPATAVSPAIAAKYVITNGLPVAEKNPGSRDHLQHCSVPDKMAGQVHEEKISSSAPHCCHHCCCMQKSITPSNVTELVLKVRIADAVDPDFIEMELTKQQLTFSLLLSTCCQELGIKPDTVMKVRKLPNTLLRNDQDVKRLLNFQEIELVLNTYAASAKACVKNSGKNSGKNGVLYY</sequence>
<dbReference type="Gene3D" id="1.25.40.20">
    <property type="entry name" value="Ankyrin repeat-containing domain"/>
    <property type="match status" value="1"/>
</dbReference>
<dbReference type="PROSITE" id="PS50088">
    <property type="entry name" value="ANK_REPEAT"/>
    <property type="match status" value="1"/>
</dbReference>
<dbReference type="InterPro" id="IPR036770">
    <property type="entry name" value="Ankyrin_rpt-contain_sf"/>
</dbReference>
<dbReference type="Pfam" id="PF12796">
    <property type="entry name" value="Ank_2"/>
    <property type="match status" value="1"/>
</dbReference>
<reference evidence="3" key="1">
    <citation type="submission" date="2025-08" db="UniProtKB">
        <authorList>
            <consortium name="RefSeq"/>
        </authorList>
    </citation>
    <scope>IDENTIFICATION</scope>
</reference>
<evidence type="ECO:0000313" key="2">
    <source>
        <dbReference type="Proteomes" id="UP000695022"/>
    </source>
</evidence>
<dbReference type="SUPFAM" id="SSF48403">
    <property type="entry name" value="Ankyrin repeat"/>
    <property type="match status" value="1"/>
</dbReference>
<dbReference type="InterPro" id="IPR039195">
    <property type="entry name" value="ANKRD40"/>
</dbReference>
<keyword evidence="1" id="KW-0040">ANK repeat</keyword>
<dbReference type="SMART" id="SM00248">
    <property type="entry name" value="ANK"/>
    <property type="match status" value="2"/>
</dbReference>
<name>A0ABM1DNL4_PRICU</name>
<feature type="repeat" description="ANK" evidence="1">
    <location>
        <begin position="43"/>
        <end position="75"/>
    </location>
</feature>
<organism evidence="2 3">
    <name type="scientific">Priapulus caudatus</name>
    <name type="common">Priapulid worm</name>
    <dbReference type="NCBI Taxonomy" id="37621"/>
    <lineage>
        <taxon>Eukaryota</taxon>
        <taxon>Metazoa</taxon>
        <taxon>Ecdysozoa</taxon>
        <taxon>Scalidophora</taxon>
        <taxon>Priapulida</taxon>
        <taxon>Priapulimorpha</taxon>
        <taxon>Priapulimorphida</taxon>
        <taxon>Priapulidae</taxon>
        <taxon>Priapulus</taxon>
    </lineage>
</organism>
<accession>A0ABM1DNL4</accession>
<dbReference type="InterPro" id="IPR002110">
    <property type="entry name" value="Ankyrin_rpt"/>
</dbReference>
<gene>
    <name evidence="3" type="primary">LOC106804732</name>
</gene>
<dbReference type="Proteomes" id="UP000695022">
    <property type="component" value="Unplaced"/>
</dbReference>
<proteinExistence type="predicted"/>
<protein>
    <submittedName>
        <fullName evidence="3">Ankyrin repeat domain-containing protein 40-like isoform X1</fullName>
    </submittedName>
</protein>
<dbReference type="PANTHER" id="PTHR24192">
    <property type="entry name" value="ANKYRIN REPEAT DOMAIN 40"/>
    <property type="match status" value="1"/>
</dbReference>
<evidence type="ECO:0000256" key="1">
    <source>
        <dbReference type="PROSITE-ProRule" id="PRU00023"/>
    </source>
</evidence>
<dbReference type="GeneID" id="106804732"/>